<evidence type="ECO:0000313" key="4">
    <source>
        <dbReference type="Proteomes" id="UP000050381"/>
    </source>
</evidence>
<dbReference type="SMART" id="SM00738">
    <property type="entry name" value="NGN"/>
    <property type="match status" value="1"/>
</dbReference>
<gene>
    <name evidence="3" type="ORF">ALO79_200308</name>
</gene>
<reference evidence="3 4" key="1">
    <citation type="submission" date="2015-09" db="EMBL/GenBank/DDBJ databases">
        <title>Genome announcement of multiple Pseudomonas syringae strains.</title>
        <authorList>
            <person name="Thakur S."/>
            <person name="Wang P.W."/>
            <person name="Gong Y."/>
            <person name="Weir B.S."/>
            <person name="Guttman D.S."/>
        </authorList>
    </citation>
    <scope>NUCLEOTIDE SEQUENCE [LARGE SCALE GENOMIC DNA]</scope>
    <source>
        <strain evidence="3 4">ICMP9419</strain>
    </source>
</reference>
<dbReference type="InterPro" id="IPR006645">
    <property type="entry name" value="NGN-like_dom"/>
</dbReference>
<sequence length="186" mass="20926">MAERAQSRSKRMSNWYLVNHNPKAVQGIIFRIRALGAEDVYSPANLKITKRLDCNGVRTSETQLFPGYMFVKLNPEVLHTSIVLQVSGVKEFVSFGGVLATVSDCLIEAIKSSLLVRVDKKVTQIECRGVHPELLVQLESITLIKSSIDRQSALFKLLQEESRILNRDDSRVVSVIDRPFVNELIS</sequence>
<proteinExistence type="predicted"/>
<evidence type="ECO:0000313" key="3">
    <source>
        <dbReference type="EMBL" id="KPW92693.1"/>
    </source>
</evidence>
<comment type="caution">
    <text evidence="3">The sequence shown here is derived from an EMBL/GenBank/DDBJ whole genome shotgun (WGS) entry which is preliminary data.</text>
</comment>
<accession>A0A0P9ML39</accession>
<keyword evidence="1" id="KW-0804">Transcription</keyword>
<feature type="domain" description="NusG-like N-terminal" evidence="2">
    <location>
        <begin position="12"/>
        <end position="114"/>
    </location>
</feature>
<dbReference type="Proteomes" id="UP000050381">
    <property type="component" value="Unassembled WGS sequence"/>
</dbReference>
<evidence type="ECO:0000259" key="2">
    <source>
        <dbReference type="SMART" id="SM00738"/>
    </source>
</evidence>
<protein>
    <recommendedName>
        <fullName evidence="2">NusG-like N-terminal domain-containing protein</fullName>
    </recommendedName>
</protein>
<dbReference type="CDD" id="cd09894">
    <property type="entry name" value="NGN_SP_AnfA1"/>
    <property type="match status" value="1"/>
</dbReference>
<dbReference type="SUPFAM" id="SSF82679">
    <property type="entry name" value="N-utilization substance G protein NusG, N-terminal domain"/>
    <property type="match status" value="1"/>
</dbReference>
<dbReference type="Gene3D" id="3.30.70.940">
    <property type="entry name" value="NusG, N-terminal domain"/>
    <property type="match status" value="1"/>
</dbReference>
<dbReference type="Pfam" id="PF02357">
    <property type="entry name" value="NusG"/>
    <property type="match status" value="1"/>
</dbReference>
<dbReference type="AlphaFoldDB" id="A0A0P9ML39"/>
<dbReference type="InterPro" id="IPR036735">
    <property type="entry name" value="NGN_dom_sf"/>
</dbReference>
<organism evidence="3 4">
    <name type="scientific">Pseudomonas syringae pv. castaneae</name>
    <dbReference type="NCBI Taxonomy" id="264450"/>
    <lineage>
        <taxon>Bacteria</taxon>
        <taxon>Pseudomonadati</taxon>
        <taxon>Pseudomonadota</taxon>
        <taxon>Gammaproteobacteria</taxon>
        <taxon>Pseudomonadales</taxon>
        <taxon>Pseudomonadaceae</taxon>
        <taxon>Pseudomonas</taxon>
        <taxon>Pseudomonas syringae</taxon>
    </lineage>
</organism>
<name>A0A0P9ML39_PSESX</name>
<dbReference type="GO" id="GO:0006354">
    <property type="term" value="P:DNA-templated transcription elongation"/>
    <property type="evidence" value="ECO:0007669"/>
    <property type="project" value="InterPro"/>
</dbReference>
<dbReference type="EMBL" id="LJQD01000386">
    <property type="protein sequence ID" value="KPW92693.1"/>
    <property type="molecule type" value="Genomic_DNA"/>
</dbReference>
<evidence type="ECO:0000256" key="1">
    <source>
        <dbReference type="ARBA" id="ARBA00023163"/>
    </source>
</evidence>
<dbReference type="PATRIC" id="fig|264450.4.peg.952"/>